<accession>A0A182S0A5</accession>
<name>A0A182S0A5_ANOFN</name>
<evidence type="ECO:0000313" key="2">
    <source>
        <dbReference type="EnsemblMetazoa" id="AFUN011988-PA"/>
    </source>
</evidence>
<evidence type="ECO:0000256" key="1">
    <source>
        <dbReference type="SAM" id="MobiDB-lite"/>
    </source>
</evidence>
<dbReference type="VEuPathDB" id="VectorBase:AFUN011988"/>
<feature type="region of interest" description="Disordered" evidence="1">
    <location>
        <begin position="1"/>
        <end position="20"/>
    </location>
</feature>
<sequence>MNPETAVPKATHAAPSAPTVSIKAEKEEGHVISKISFPDFDVDDVDTWFLCLEAAFHVNDVKSDKQKFSTVIVALGNRAKYMHAAIAKNK</sequence>
<protein>
    <submittedName>
        <fullName evidence="2">Uncharacterized protein</fullName>
    </submittedName>
</protein>
<dbReference type="AlphaFoldDB" id="A0A182S0A5"/>
<dbReference type="EnsemblMetazoa" id="AFUN011988-RA">
    <property type="protein sequence ID" value="AFUN011988-PA"/>
    <property type="gene ID" value="AFUN011988"/>
</dbReference>
<dbReference type="STRING" id="62324.A0A182S0A5"/>
<proteinExistence type="predicted"/>
<reference evidence="2" key="1">
    <citation type="submission" date="2020-05" db="UniProtKB">
        <authorList>
            <consortium name="EnsemblMetazoa"/>
        </authorList>
    </citation>
    <scope>IDENTIFICATION</scope>
    <source>
        <strain evidence="2">FUMOZ</strain>
    </source>
</reference>
<organism evidence="2">
    <name type="scientific">Anopheles funestus</name>
    <name type="common">African malaria mosquito</name>
    <dbReference type="NCBI Taxonomy" id="62324"/>
    <lineage>
        <taxon>Eukaryota</taxon>
        <taxon>Metazoa</taxon>
        <taxon>Ecdysozoa</taxon>
        <taxon>Arthropoda</taxon>
        <taxon>Hexapoda</taxon>
        <taxon>Insecta</taxon>
        <taxon>Pterygota</taxon>
        <taxon>Neoptera</taxon>
        <taxon>Endopterygota</taxon>
        <taxon>Diptera</taxon>
        <taxon>Nematocera</taxon>
        <taxon>Culicoidea</taxon>
        <taxon>Culicidae</taxon>
        <taxon>Anophelinae</taxon>
        <taxon>Anopheles</taxon>
    </lineage>
</organism>